<dbReference type="EMBL" id="CP012036">
    <property type="protein sequence ID" value="ALF56006.1"/>
    <property type="molecule type" value="Genomic_DNA"/>
</dbReference>
<dbReference type="InterPro" id="IPR012489">
    <property type="entry name" value="NucleaseA_inhib-like"/>
</dbReference>
<dbReference type="OrthoDB" id="574253at2"/>
<dbReference type="AlphaFoldDB" id="A0A0M4TYJ8"/>
<proteinExistence type="predicted"/>
<dbReference type="PIRSF" id="PIRSF011544">
    <property type="entry name" value="NucleaseA_inhib-like"/>
    <property type="match status" value="1"/>
</dbReference>
<accession>A0A0M4TYJ8</accession>
<name>A0A0M4TYJ8_9NOSO</name>
<dbReference type="InterPro" id="IPR036587">
    <property type="entry name" value="NucleaseA_inhib-like_sf"/>
</dbReference>
<dbReference type="SUPFAM" id="SSF82602">
    <property type="entry name" value="Nuclease A inhibitor (NuiA)"/>
    <property type="match status" value="1"/>
</dbReference>
<keyword evidence="2" id="KW-1185">Reference proteome</keyword>
<sequence length="133" mass="15376">MNNNVIQQIQQTSYDLLMMSESEYPFEVVFWSGEGQESLTNQKLLQLTNHPLETPIETVELDYFFRNCAEEQEWHDELQKQNVQKFQTLIKTLKDNLTNIKVYRLGSISIDVYIIGKTAANDLAGVSTKVIET</sequence>
<dbReference type="STRING" id="224013.ACX27_29225"/>
<dbReference type="Pfam" id="PF07924">
    <property type="entry name" value="NuiA"/>
    <property type="match status" value="1"/>
</dbReference>
<dbReference type="Proteomes" id="UP000062645">
    <property type="component" value="Chromosome"/>
</dbReference>
<gene>
    <name evidence="1" type="ORF">ACX27_29225</name>
</gene>
<organism evidence="1 2">
    <name type="scientific">Nostoc piscinale CENA21</name>
    <dbReference type="NCBI Taxonomy" id="224013"/>
    <lineage>
        <taxon>Bacteria</taxon>
        <taxon>Bacillati</taxon>
        <taxon>Cyanobacteriota</taxon>
        <taxon>Cyanophyceae</taxon>
        <taxon>Nostocales</taxon>
        <taxon>Nostocaceae</taxon>
        <taxon>Nostoc</taxon>
    </lineage>
</organism>
<dbReference type="PATRIC" id="fig|224013.5.peg.6986"/>
<protein>
    <submittedName>
        <fullName evidence="1">Nuclease</fullName>
    </submittedName>
</protein>
<dbReference type="KEGG" id="npz:ACX27_29225"/>
<evidence type="ECO:0000313" key="2">
    <source>
        <dbReference type="Proteomes" id="UP000062645"/>
    </source>
</evidence>
<evidence type="ECO:0000313" key="1">
    <source>
        <dbReference type="EMBL" id="ALF56006.1"/>
    </source>
</evidence>
<reference evidence="2" key="1">
    <citation type="submission" date="2015-07" db="EMBL/GenBank/DDBJ databases">
        <title>Genome Of Nitrogen-Fixing Cyanobacterium Nostoc piscinale CENA21 From Solimoes/Amazon River Floodplain Sediments And Comparative Genomics To Uncover Biosynthetic Natural Products Potential.</title>
        <authorList>
            <person name="Leao T.F."/>
            <person name="Leao P.N."/>
            <person name="Guimaraes P.I."/>
            <person name="de Melo A.G.C."/>
            <person name="Ramos R.T.J."/>
            <person name="Silva A."/>
            <person name="Fiore M.F."/>
            <person name="Schneider M.P.C."/>
        </authorList>
    </citation>
    <scope>NUCLEOTIDE SEQUENCE [LARGE SCALE GENOMIC DNA]</scope>
    <source>
        <strain evidence="2">CENA21</strain>
    </source>
</reference>
<reference evidence="1 2" key="2">
    <citation type="journal article" date="2016" name="Genome Announc.">
        <title>Draft Genome Sequence of the N2-Fixing Cyanobacterium Nostoc piscinale CENA21, Isolated from the Brazilian Amazon Floodplain.</title>
        <authorList>
            <person name="Leao T."/>
            <person name="Guimaraes P.I."/>
            <person name="de Melo A.G."/>
            <person name="Ramos R.T."/>
            <person name="Leao P.N."/>
            <person name="Silva A."/>
            <person name="Fiore M.F."/>
            <person name="Schneider M.P."/>
        </authorList>
    </citation>
    <scope>NUCLEOTIDE SEQUENCE [LARGE SCALE GENOMIC DNA]</scope>
    <source>
        <strain evidence="1 2">CENA21</strain>
    </source>
</reference>
<dbReference type="RefSeq" id="WP_062297708.1">
    <property type="nucleotide sequence ID" value="NZ_CP012036.1"/>
</dbReference>
<dbReference type="Gene3D" id="3.40.1460.10">
    <property type="entry name" value="Nuclease A inhibitor-like"/>
    <property type="match status" value="1"/>
</dbReference>